<dbReference type="InterPro" id="IPR002347">
    <property type="entry name" value="SDR_fam"/>
</dbReference>
<dbReference type="InterPro" id="IPR051122">
    <property type="entry name" value="SDR_DHRS6-like"/>
</dbReference>
<dbReference type="InterPro" id="IPR036291">
    <property type="entry name" value="NAD(P)-bd_dom_sf"/>
</dbReference>
<keyword evidence="2" id="KW-0560">Oxidoreductase</keyword>
<keyword evidence="4" id="KW-1185">Reference proteome</keyword>
<comment type="caution">
    <text evidence="3">The sequence shown here is derived from an EMBL/GenBank/DDBJ whole genome shotgun (WGS) entry which is preliminary data.</text>
</comment>
<organism evidence="3 4">
    <name type="scientific">Paenibacillus favisporus</name>
    <dbReference type="NCBI Taxonomy" id="221028"/>
    <lineage>
        <taxon>Bacteria</taxon>
        <taxon>Bacillati</taxon>
        <taxon>Bacillota</taxon>
        <taxon>Bacilli</taxon>
        <taxon>Bacillales</taxon>
        <taxon>Paenibacillaceae</taxon>
        <taxon>Paenibacillus</taxon>
    </lineage>
</organism>
<name>A0ABV2EZC2_9BACL</name>
<evidence type="ECO:0000256" key="2">
    <source>
        <dbReference type="ARBA" id="ARBA00023002"/>
    </source>
</evidence>
<sequence length="227" mass="24482">MNNQHMYSETKATKKVLVIGATGTIGAAVVHALEEKNYEVISASRNGEFQVDLENLSTINKLFVLVGKIDAVVVTAGSGKLIPFSILSEDDFIDGLKDKVLGQVALLLRAVDHLNDGGSITITSGNMFENFIPGSSVGAFVNNGLDGFVRAVAPELPRGIRVNIISPGWVRESLERMNSEERTTLGLENVTGTAAYDVAQSYVQAIEGTMQGQTIRPLNQLEDELFK</sequence>
<comment type="similarity">
    <text evidence="1">Belongs to the short-chain dehydrogenases/reductases (SDR) family.</text>
</comment>
<dbReference type="PANTHER" id="PTHR43477">
    <property type="entry name" value="DIHYDROANTICAPSIN 7-DEHYDROGENASE"/>
    <property type="match status" value="1"/>
</dbReference>
<evidence type="ECO:0000313" key="4">
    <source>
        <dbReference type="Proteomes" id="UP001549098"/>
    </source>
</evidence>
<dbReference type="PRINTS" id="PR00081">
    <property type="entry name" value="GDHRDH"/>
</dbReference>
<dbReference type="PANTHER" id="PTHR43477:SF1">
    <property type="entry name" value="DIHYDROANTICAPSIN 7-DEHYDROGENASE"/>
    <property type="match status" value="1"/>
</dbReference>
<dbReference type="Pfam" id="PF13561">
    <property type="entry name" value="adh_short_C2"/>
    <property type="match status" value="1"/>
</dbReference>
<accession>A0ABV2EZC2</accession>
<evidence type="ECO:0000256" key="1">
    <source>
        <dbReference type="ARBA" id="ARBA00006484"/>
    </source>
</evidence>
<evidence type="ECO:0000313" key="3">
    <source>
        <dbReference type="EMBL" id="MET3544860.1"/>
    </source>
</evidence>
<dbReference type="SUPFAM" id="SSF51735">
    <property type="entry name" value="NAD(P)-binding Rossmann-fold domains"/>
    <property type="match status" value="1"/>
</dbReference>
<dbReference type="EMBL" id="JBEPLV010000001">
    <property type="protein sequence ID" value="MET3544860.1"/>
    <property type="molecule type" value="Genomic_DNA"/>
</dbReference>
<dbReference type="NCBIfam" id="NF005754">
    <property type="entry name" value="PRK07578.1"/>
    <property type="match status" value="1"/>
</dbReference>
<dbReference type="Gene3D" id="3.40.50.720">
    <property type="entry name" value="NAD(P)-binding Rossmann-like Domain"/>
    <property type="match status" value="1"/>
</dbReference>
<dbReference type="RefSeq" id="WP_354495496.1">
    <property type="nucleotide sequence ID" value="NZ_JBEPLV010000001.1"/>
</dbReference>
<gene>
    <name evidence="3" type="ORF">ABID47_001454</name>
</gene>
<dbReference type="Proteomes" id="UP001549098">
    <property type="component" value="Unassembled WGS sequence"/>
</dbReference>
<protein>
    <submittedName>
        <fullName evidence="3">NAD(P)-dependent dehydrogenase (Short-subunit alcohol dehydrogenase family)</fullName>
    </submittedName>
</protein>
<reference evidence="3 4" key="1">
    <citation type="submission" date="2024-06" db="EMBL/GenBank/DDBJ databases">
        <title>Genomic Encyclopedia of Type Strains, Phase IV (KMG-IV): sequencing the most valuable type-strain genomes for metagenomic binning, comparative biology and taxonomic classification.</title>
        <authorList>
            <person name="Goeker M."/>
        </authorList>
    </citation>
    <scope>NUCLEOTIDE SEQUENCE [LARGE SCALE GENOMIC DNA]</scope>
    <source>
        <strain evidence="3 4">DSM 17253</strain>
    </source>
</reference>
<proteinExistence type="inferred from homology"/>
<dbReference type="CDD" id="cd11731">
    <property type="entry name" value="Lin1944_like_SDR_c"/>
    <property type="match status" value="1"/>
</dbReference>